<proteinExistence type="predicted"/>
<name>A0ABY4ZUG6_9CAUL</name>
<evidence type="ECO:0000313" key="1">
    <source>
        <dbReference type="EMBL" id="USQ95571.1"/>
    </source>
</evidence>
<reference evidence="1 2" key="1">
    <citation type="submission" date="2022-04" db="EMBL/GenBank/DDBJ databases">
        <title>Genome sequence of soybean root-associated Caulobacter segnis RL271.</title>
        <authorList>
            <person name="Longley R."/>
            <person name="Bonito G."/>
            <person name="Trigodet F."/>
            <person name="Crosson S."/>
            <person name="Fiebig A."/>
        </authorList>
    </citation>
    <scope>NUCLEOTIDE SEQUENCE [LARGE SCALE GENOMIC DNA]</scope>
    <source>
        <strain evidence="1 2">RL271</strain>
    </source>
</reference>
<gene>
    <name evidence="1" type="ORF">MZV50_24000</name>
</gene>
<dbReference type="Proteomes" id="UP001057520">
    <property type="component" value="Chromosome"/>
</dbReference>
<accession>A0ABY4ZUG6</accession>
<organism evidence="1 2">
    <name type="scientific">Caulobacter segnis</name>
    <dbReference type="NCBI Taxonomy" id="88688"/>
    <lineage>
        <taxon>Bacteria</taxon>
        <taxon>Pseudomonadati</taxon>
        <taxon>Pseudomonadota</taxon>
        <taxon>Alphaproteobacteria</taxon>
        <taxon>Caulobacterales</taxon>
        <taxon>Caulobacteraceae</taxon>
        <taxon>Caulobacter</taxon>
    </lineage>
</organism>
<keyword evidence="2" id="KW-1185">Reference proteome</keyword>
<protein>
    <submittedName>
        <fullName evidence="1">Uncharacterized protein</fullName>
    </submittedName>
</protein>
<dbReference type="EMBL" id="CP096040">
    <property type="protein sequence ID" value="USQ95571.1"/>
    <property type="molecule type" value="Genomic_DNA"/>
</dbReference>
<sequence>MLLSALALAALLQTAPVEGQKGYLLQHQPFDWAHPAKKRTLPFSKQAQAFTIEAARARDARRGTFRRPPQPRKTFVVNPQMVNCKSNGPELVASSETPRLQPLSKMPKAHGERAVARLVDGCPVAVTIAQAPASF</sequence>
<evidence type="ECO:0000313" key="2">
    <source>
        <dbReference type="Proteomes" id="UP001057520"/>
    </source>
</evidence>